<reference evidence="2" key="1">
    <citation type="submission" date="2022-06" db="EMBL/GenBank/DDBJ databases">
        <title>Genomic Encyclopedia of Archaeal and Bacterial Type Strains, Phase II (KMG-II): from individual species to whole genera.</title>
        <authorList>
            <person name="Goeker M."/>
        </authorList>
    </citation>
    <scope>NUCLEOTIDE SEQUENCE</scope>
    <source>
        <strain evidence="2">DSM 43935</strain>
    </source>
</reference>
<comment type="caution">
    <text evidence="2">The sequence shown here is derived from an EMBL/GenBank/DDBJ whole genome shotgun (WGS) entry which is preliminary data.</text>
</comment>
<evidence type="ECO:0000313" key="2">
    <source>
        <dbReference type="EMBL" id="MCP2165348.1"/>
    </source>
</evidence>
<dbReference type="Gene3D" id="3.20.20.30">
    <property type="entry name" value="Luciferase-like domain"/>
    <property type="match status" value="1"/>
</dbReference>
<dbReference type="AlphaFoldDB" id="A0AAE3GCN2"/>
<evidence type="ECO:0000313" key="3">
    <source>
        <dbReference type="Proteomes" id="UP001206128"/>
    </source>
</evidence>
<dbReference type="InterPro" id="IPR050564">
    <property type="entry name" value="F420-G6PD/mer"/>
</dbReference>
<dbReference type="GO" id="GO:0016705">
    <property type="term" value="F:oxidoreductase activity, acting on paired donors, with incorporation or reduction of molecular oxygen"/>
    <property type="evidence" value="ECO:0007669"/>
    <property type="project" value="InterPro"/>
</dbReference>
<dbReference type="Pfam" id="PF00296">
    <property type="entry name" value="Bac_luciferase"/>
    <property type="match status" value="1"/>
</dbReference>
<accession>A0AAE3GCN2</accession>
<dbReference type="InterPro" id="IPR011251">
    <property type="entry name" value="Luciferase-like_dom"/>
</dbReference>
<evidence type="ECO:0000259" key="1">
    <source>
        <dbReference type="Pfam" id="PF00296"/>
    </source>
</evidence>
<feature type="domain" description="Luciferase-like" evidence="1">
    <location>
        <begin position="24"/>
        <end position="275"/>
    </location>
</feature>
<sequence length="308" mass="33252">MRLDVVRLTRQRLGPVGVWLFGGDPTPVREEREALGRLERLGYGSAWMGESLGGRDAFARSGVFLAATERLAVGTGIANVWARHPVTAQAAGRTLAEAHPGRFVLGLGVGHAFQAQQVGESFQRPLSRLRDYLSTMDEEAAANPPAEPFARVLAAIGPKMLELSRTHADGAHPFFAPLEHTAFARQILGPDRLLIPHQAVLLESDPVRARAIARESVRLAITRGAPAYARAWQRFGYADDIADTTDRLVDAAVAWGDEEAIARRVRAQLDAGADHVLVSPTGTDLSGVVDQLTRLAPALREISRDDAG</sequence>
<organism evidence="2 3">
    <name type="scientific">Goodfellowiella coeruleoviolacea</name>
    <dbReference type="NCBI Taxonomy" id="334858"/>
    <lineage>
        <taxon>Bacteria</taxon>
        <taxon>Bacillati</taxon>
        <taxon>Actinomycetota</taxon>
        <taxon>Actinomycetes</taxon>
        <taxon>Pseudonocardiales</taxon>
        <taxon>Pseudonocardiaceae</taxon>
        <taxon>Goodfellowiella</taxon>
    </lineage>
</organism>
<name>A0AAE3GCN2_9PSEU</name>
<dbReference type="PANTHER" id="PTHR43244">
    <property type="match status" value="1"/>
</dbReference>
<dbReference type="NCBIfam" id="TIGR03620">
    <property type="entry name" value="F420_MSMEG_4141"/>
    <property type="match status" value="1"/>
</dbReference>
<dbReference type="PANTHER" id="PTHR43244:SF2">
    <property type="entry name" value="CONSERVED HYPOTHETICAL ALANINE AND PROLINE-RICH PROTEIN"/>
    <property type="match status" value="1"/>
</dbReference>
<keyword evidence="3" id="KW-1185">Reference proteome</keyword>
<dbReference type="RefSeq" id="WP_253770021.1">
    <property type="nucleotide sequence ID" value="NZ_JAMTCK010000004.1"/>
</dbReference>
<protein>
    <submittedName>
        <fullName evidence="2">F420-dependent oxidoreductase, MSMEG_4141 family</fullName>
    </submittedName>
</protein>
<dbReference type="InterPro" id="IPR019922">
    <property type="entry name" value="Lucif-like_OxRdatse_MSMEG_4141"/>
</dbReference>
<proteinExistence type="predicted"/>
<gene>
    <name evidence="2" type="ORF">LX83_002197</name>
</gene>
<dbReference type="Proteomes" id="UP001206128">
    <property type="component" value="Unassembled WGS sequence"/>
</dbReference>
<dbReference type="EMBL" id="JAMTCK010000004">
    <property type="protein sequence ID" value="MCP2165348.1"/>
    <property type="molecule type" value="Genomic_DNA"/>
</dbReference>
<dbReference type="SUPFAM" id="SSF51679">
    <property type="entry name" value="Bacterial luciferase-like"/>
    <property type="match status" value="1"/>
</dbReference>
<dbReference type="InterPro" id="IPR036661">
    <property type="entry name" value="Luciferase-like_sf"/>
</dbReference>